<keyword evidence="1" id="KW-0812">Transmembrane</keyword>
<dbReference type="Proteomes" id="UP000008694">
    <property type="component" value="Unassembled WGS sequence"/>
</dbReference>
<protein>
    <recommendedName>
        <fullName evidence="4">Transmembrane protein</fullName>
    </recommendedName>
</protein>
<keyword evidence="3" id="KW-1185">Reference proteome</keyword>
<feature type="transmembrane region" description="Helical" evidence="1">
    <location>
        <begin position="21"/>
        <end position="44"/>
    </location>
</feature>
<name>D7KN31_ARALL</name>
<evidence type="ECO:0000256" key="1">
    <source>
        <dbReference type="SAM" id="Phobius"/>
    </source>
</evidence>
<evidence type="ECO:0000313" key="2">
    <source>
        <dbReference type="EMBL" id="EFH70793.1"/>
    </source>
</evidence>
<dbReference type="AlphaFoldDB" id="D7KN31"/>
<reference evidence="3" key="1">
    <citation type="journal article" date="2011" name="Nat. Genet.">
        <title>The Arabidopsis lyrata genome sequence and the basis of rapid genome size change.</title>
        <authorList>
            <person name="Hu T.T."/>
            <person name="Pattyn P."/>
            <person name="Bakker E.G."/>
            <person name="Cao J."/>
            <person name="Cheng J.-F."/>
            <person name="Clark R.M."/>
            <person name="Fahlgren N."/>
            <person name="Fawcett J.A."/>
            <person name="Grimwood J."/>
            <person name="Gundlach H."/>
            <person name="Haberer G."/>
            <person name="Hollister J.D."/>
            <person name="Ossowski S."/>
            <person name="Ottilar R.P."/>
            <person name="Salamov A.A."/>
            <person name="Schneeberger K."/>
            <person name="Spannagl M."/>
            <person name="Wang X."/>
            <person name="Yang L."/>
            <person name="Nasrallah M.E."/>
            <person name="Bergelson J."/>
            <person name="Carrington J.C."/>
            <person name="Gaut B.S."/>
            <person name="Schmutz J."/>
            <person name="Mayer K.F.X."/>
            <person name="Van de Peer Y."/>
            <person name="Grigoriev I.V."/>
            <person name="Nordborg M."/>
            <person name="Weigel D."/>
            <person name="Guo Y.-L."/>
        </authorList>
    </citation>
    <scope>NUCLEOTIDE SEQUENCE [LARGE SCALE GENOMIC DNA]</scope>
    <source>
        <strain evidence="3">cv. MN47</strain>
    </source>
</reference>
<keyword evidence="1" id="KW-1133">Transmembrane helix</keyword>
<evidence type="ECO:0008006" key="4">
    <source>
        <dbReference type="Google" id="ProtNLM"/>
    </source>
</evidence>
<sequence length="140" mass="16501">MMISSSFAEFSLIFKHRVPKLSLLILSLSFLKNLCILITIPILFLSNVFHTIDVFNKKSKSYLHDQEELEGQETKANLHEEEEGLIEISLVIEAKEEKLERMKKRRMSREEYYEEMMIMEIWEEMEAEDNLIDISIGSIV</sequence>
<dbReference type="Gramene" id="fgenesh1_pg.C_scaffold_1004235">
    <property type="protein sequence ID" value="fgenesh1_pg.C_scaffold_1004235"/>
    <property type="gene ID" value="fgenesh1_pg.C_scaffold_1004235"/>
</dbReference>
<organism evidence="3">
    <name type="scientific">Arabidopsis lyrata subsp. lyrata</name>
    <name type="common">Lyre-leaved rock-cress</name>
    <dbReference type="NCBI Taxonomy" id="81972"/>
    <lineage>
        <taxon>Eukaryota</taxon>
        <taxon>Viridiplantae</taxon>
        <taxon>Streptophyta</taxon>
        <taxon>Embryophyta</taxon>
        <taxon>Tracheophyta</taxon>
        <taxon>Spermatophyta</taxon>
        <taxon>Magnoliopsida</taxon>
        <taxon>eudicotyledons</taxon>
        <taxon>Gunneridae</taxon>
        <taxon>Pentapetalae</taxon>
        <taxon>rosids</taxon>
        <taxon>malvids</taxon>
        <taxon>Brassicales</taxon>
        <taxon>Brassicaceae</taxon>
        <taxon>Camelineae</taxon>
        <taxon>Arabidopsis</taxon>
    </lineage>
</organism>
<keyword evidence="1" id="KW-0472">Membrane</keyword>
<accession>D7KN31</accession>
<dbReference type="HOGENOM" id="CLU_1837825_0_0_1"/>
<proteinExistence type="predicted"/>
<dbReference type="EMBL" id="GL348713">
    <property type="protein sequence ID" value="EFH70793.1"/>
    <property type="molecule type" value="Genomic_DNA"/>
</dbReference>
<evidence type="ECO:0000313" key="3">
    <source>
        <dbReference type="Proteomes" id="UP000008694"/>
    </source>
</evidence>
<gene>
    <name evidence="2" type="ORF">ARALYDRAFT_337670</name>
</gene>